<sequence>MSCAADCQGRRDLQFHRPYSSCIVHLVRGTAYSDYWTVISYSSDAIVTWRRTDARESGTEAAKVLGIQAPERHRTGLLWRERPLIVEYSFRAGVVTSLACCTLEARHAGVHLEWTSQGLLLH</sequence>
<reference evidence="1 3" key="1">
    <citation type="journal article" date="2008" name="Science">
        <title>The Physcomitrella genome reveals evolutionary insights into the conquest of land by plants.</title>
        <authorList>
            <person name="Rensing S."/>
            <person name="Lang D."/>
            <person name="Zimmer A."/>
            <person name="Terry A."/>
            <person name="Salamov A."/>
            <person name="Shapiro H."/>
            <person name="Nishiyama T."/>
            <person name="Perroud P.-F."/>
            <person name="Lindquist E."/>
            <person name="Kamisugi Y."/>
            <person name="Tanahashi T."/>
            <person name="Sakakibara K."/>
            <person name="Fujita T."/>
            <person name="Oishi K."/>
            <person name="Shin-I T."/>
            <person name="Kuroki Y."/>
            <person name="Toyoda A."/>
            <person name="Suzuki Y."/>
            <person name="Hashimoto A."/>
            <person name="Yamaguchi K."/>
            <person name="Sugano A."/>
            <person name="Kohara Y."/>
            <person name="Fujiyama A."/>
            <person name="Anterola A."/>
            <person name="Aoki S."/>
            <person name="Ashton N."/>
            <person name="Barbazuk W.B."/>
            <person name="Barker E."/>
            <person name="Bennetzen J."/>
            <person name="Bezanilla M."/>
            <person name="Blankenship R."/>
            <person name="Cho S.H."/>
            <person name="Dutcher S."/>
            <person name="Estelle M."/>
            <person name="Fawcett J.A."/>
            <person name="Gundlach H."/>
            <person name="Hanada K."/>
            <person name="Heyl A."/>
            <person name="Hicks K.A."/>
            <person name="Hugh J."/>
            <person name="Lohr M."/>
            <person name="Mayer K."/>
            <person name="Melkozernov A."/>
            <person name="Murata T."/>
            <person name="Nelson D."/>
            <person name="Pils B."/>
            <person name="Prigge M."/>
            <person name="Reiss B."/>
            <person name="Renner T."/>
            <person name="Rombauts S."/>
            <person name="Rushton P."/>
            <person name="Sanderfoot A."/>
            <person name="Schween G."/>
            <person name="Shiu S.-H."/>
            <person name="Stueber K."/>
            <person name="Theodoulou F.L."/>
            <person name="Tu H."/>
            <person name="Van de Peer Y."/>
            <person name="Verrier P.J."/>
            <person name="Waters E."/>
            <person name="Wood A."/>
            <person name="Yang L."/>
            <person name="Cove D."/>
            <person name="Cuming A."/>
            <person name="Hasebe M."/>
            <person name="Lucas S."/>
            <person name="Mishler D.B."/>
            <person name="Reski R."/>
            <person name="Grigoriev I."/>
            <person name="Quatrano R.S."/>
            <person name="Boore J.L."/>
        </authorList>
    </citation>
    <scope>NUCLEOTIDE SEQUENCE [LARGE SCALE GENOMIC DNA]</scope>
    <source>
        <strain evidence="2 3">cv. Gransden 2004</strain>
    </source>
</reference>
<dbReference type="PaxDb" id="3218-PP1S58_99V6.1"/>
<dbReference type="EMBL" id="ABEU02000010">
    <property type="protein sequence ID" value="PNR46467.1"/>
    <property type="molecule type" value="Genomic_DNA"/>
</dbReference>
<proteinExistence type="predicted"/>
<dbReference type="AlphaFoldDB" id="A0A2K1JY64"/>
<protein>
    <submittedName>
        <fullName evidence="1 2">Uncharacterized protein</fullName>
    </submittedName>
</protein>
<gene>
    <name evidence="1" type="ORF">PHYPA_013586</name>
</gene>
<accession>A0A2K1JY64</accession>
<reference evidence="1 3" key="2">
    <citation type="journal article" date="2018" name="Plant J.">
        <title>The Physcomitrella patens chromosome-scale assembly reveals moss genome structure and evolution.</title>
        <authorList>
            <person name="Lang D."/>
            <person name="Ullrich K.K."/>
            <person name="Murat F."/>
            <person name="Fuchs J."/>
            <person name="Jenkins J."/>
            <person name="Haas F.B."/>
            <person name="Piednoel M."/>
            <person name="Gundlach H."/>
            <person name="Van Bel M."/>
            <person name="Meyberg R."/>
            <person name="Vives C."/>
            <person name="Morata J."/>
            <person name="Symeonidi A."/>
            <person name="Hiss M."/>
            <person name="Muchero W."/>
            <person name="Kamisugi Y."/>
            <person name="Saleh O."/>
            <person name="Blanc G."/>
            <person name="Decker E.L."/>
            <person name="van Gessel N."/>
            <person name="Grimwood J."/>
            <person name="Hayes R.D."/>
            <person name="Graham S.W."/>
            <person name="Gunter L.E."/>
            <person name="McDaniel S.F."/>
            <person name="Hoernstein S.N.W."/>
            <person name="Larsson A."/>
            <person name="Li F.W."/>
            <person name="Perroud P.F."/>
            <person name="Phillips J."/>
            <person name="Ranjan P."/>
            <person name="Rokshar D.S."/>
            <person name="Rothfels C.J."/>
            <person name="Schneider L."/>
            <person name="Shu S."/>
            <person name="Stevenson D.W."/>
            <person name="Thummler F."/>
            <person name="Tillich M."/>
            <person name="Villarreal Aguilar J.C."/>
            <person name="Widiez T."/>
            <person name="Wong G.K."/>
            <person name="Wymore A."/>
            <person name="Zhang Y."/>
            <person name="Zimmer A.D."/>
            <person name="Quatrano R.S."/>
            <person name="Mayer K.F.X."/>
            <person name="Goodstein D."/>
            <person name="Casacuberta J.M."/>
            <person name="Vandepoele K."/>
            <person name="Reski R."/>
            <person name="Cuming A.C."/>
            <person name="Tuskan G.A."/>
            <person name="Maumus F."/>
            <person name="Salse J."/>
            <person name="Schmutz J."/>
            <person name="Rensing S.A."/>
        </authorList>
    </citation>
    <scope>NUCLEOTIDE SEQUENCE [LARGE SCALE GENOMIC DNA]</scope>
    <source>
        <strain evidence="2 3">cv. Gransden 2004</strain>
    </source>
</reference>
<organism evidence="1">
    <name type="scientific">Physcomitrium patens</name>
    <name type="common">Spreading-leaved earth moss</name>
    <name type="synonym">Physcomitrella patens</name>
    <dbReference type="NCBI Taxonomy" id="3218"/>
    <lineage>
        <taxon>Eukaryota</taxon>
        <taxon>Viridiplantae</taxon>
        <taxon>Streptophyta</taxon>
        <taxon>Embryophyta</taxon>
        <taxon>Bryophyta</taxon>
        <taxon>Bryophytina</taxon>
        <taxon>Bryopsida</taxon>
        <taxon>Funariidae</taxon>
        <taxon>Funariales</taxon>
        <taxon>Funariaceae</taxon>
        <taxon>Physcomitrium</taxon>
    </lineage>
</organism>
<evidence type="ECO:0000313" key="1">
    <source>
        <dbReference type="EMBL" id="PNR46467.1"/>
    </source>
</evidence>
<reference evidence="2" key="3">
    <citation type="submission" date="2020-12" db="UniProtKB">
        <authorList>
            <consortium name="EnsemblPlants"/>
        </authorList>
    </citation>
    <scope>IDENTIFICATION</scope>
</reference>
<keyword evidence="3" id="KW-1185">Reference proteome</keyword>
<dbReference type="Gramene" id="Pp3c10_8010V3.1">
    <property type="protein sequence ID" value="Pp3c10_8010V3.1"/>
    <property type="gene ID" value="Pp3c10_8010"/>
</dbReference>
<name>A0A2K1JY64_PHYPA</name>
<dbReference type="Proteomes" id="UP000006727">
    <property type="component" value="Chromosome 10"/>
</dbReference>
<evidence type="ECO:0000313" key="3">
    <source>
        <dbReference type="Proteomes" id="UP000006727"/>
    </source>
</evidence>
<evidence type="ECO:0000313" key="2">
    <source>
        <dbReference type="EnsemblPlants" id="Pp3c10_8010V3.1"/>
    </source>
</evidence>
<dbReference type="InParanoid" id="A0A2K1JY64"/>
<dbReference type="EnsemblPlants" id="Pp3c10_8010V3.1">
    <property type="protein sequence ID" value="Pp3c10_8010V3.1"/>
    <property type="gene ID" value="Pp3c10_8010"/>
</dbReference>